<organism evidence="2 3">
    <name type="scientific">Puccinia striiformis f. sp. tritici PST-78</name>
    <dbReference type="NCBI Taxonomy" id="1165861"/>
    <lineage>
        <taxon>Eukaryota</taxon>
        <taxon>Fungi</taxon>
        <taxon>Dikarya</taxon>
        <taxon>Basidiomycota</taxon>
        <taxon>Pucciniomycotina</taxon>
        <taxon>Pucciniomycetes</taxon>
        <taxon>Pucciniales</taxon>
        <taxon>Pucciniaceae</taxon>
        <taxon>Puccinia</taxon>
    </lineage>
</organism>
<evidence type="ECO:0000313" key="3">
    <source>
        <dbReference type="Proteomes" id="UP000054564"/>
    </source>
</evidence>
<comment type="caution">
    <text evidence="2">The sequence shown here is derived from an EMBL/GenBank/DDBJ whole genome shotgun (WGS) entry which is preliminary data.</text>
</comment>
<reference evidence="3" key="1">
    <citation type="submission" date="2014-03" db="EMBL/GenBank/DDBJ databases">
        <title>The Genome Sequence of Puccinia striiformis f. sp. tritici PST-78.</title>
        <authorList>
            <consortium name="The Broad Institute Genome Sequencing Platform"/>
            <person name="Cuomo C."/>
            <person name="Hulbert S."/>
            <person name="Chen X."/>
            <person name="Walker B."/>
            <person name="Young S.K."/>
            <person name="Zeng Q."/>
            <person name="Gargeya S."/>
            <person name="Fitzgerald M."/>
            <person name="Haas B."/>
            <person name="Abouelleil A."/>
            <person name="Alvarado L."/>
            <person name="Arachchi H.M."/>
            <person name="Berlin A.M."/>
            <person name="Chapman S.B."/>
            <person name="Goldberg J."/>
            <person name="Griggs A."/>
            <person name="Gujja S."/>
            <person name="Hansen M."/>
            <person name="Howarth C."/>
            <person name="Imamovic A."/>
            <person name="Larimer J."/>
            <person name="McCowan C."/>
            <person name="Montmayeur A."/>
            <person name="Murphy C."/>
            <person name="Neiman D."/>
            <person name="Pearson M."/>
            <person name="Priest M."/>
            <person name="Roberts A."/>
            <person name="Saif S."/>
            <person name="Shea T."/>
            <person name="Sisk P."/>
            <person name="Sykes S."/>
            <person name="Wortman J."/>
            <person name="Nusbaum C."/>
            <person name="Birren B."/>
        </authorList>
    </citation>
    <scope>NUCLEOTIDE SEQUENCE [LARGE SCALE GENOMIC DNA]</scope>
    <source>
        <strain evidence="3">race PST-78</strain>
    </source>
</reference>
<dbReference type="STRING" id="1165861.A0A0L0UY43"/>
<sequence>MRYNALSRNLETALKTARIPVRMLGAQKFFDRVEKHPCLPPIDRQSDLLPILDDRSNLQIGGPLLDDNSKDVEFGSSPQ</sequence>
<protein>
    <submittedName>
        <fullName evidence="2">Uncharacterized protein</fullName>
    </submittedName>
</protein>
<evidence type="ECO:0000313" key="2">
    <source>
        <dbReference type="EMBL" id="KNE91856.1"/>
    </source>
</evidence>
<evidence type="ECO:0000256" key="1">
    <source>
        <dbReference type="SAM" id="MobiDB-lite"/>
    </source>
</evidence>
<accession>A0A0L0UY43</accession>
<proteinExistence type="predicted"/>
<keyword evidence="3" id="KW-1185">Reference proteome</keyword>
<gene>
    <name evidence="2" type="ORF">PSTG_14760</name>
</gene>
<dbReference type="Proteomes" id="UP000054564">
    <property type="component" value="Unassembled WGS sequence"/>
</dbReference>
<feature type="region of interest" description="Disordered" evidence="1">
    <location>
        <begin position="60"/>
        <end position="79"/>
    </location>
</feature>
<name>A0A0L0UY43_9BASI</name>
<dbReference type="AlphaFoldDB" id="A0A0L0UY43"/>
<dbReference type="EMBL" id="AJIL01000186">
    <property type="protein sequence ID" value="KNE91856.1"/>
    <property type="molecule type" value="Genomic_DNA"/>
</dbReference>